<feature type="active site" description="Proton acceptor" evidence="8">
    <location>
        <position position="58"/>
    </location>
</feature>
<evidence type="ECO:0000256" key="6">
    <source>
        <dbReference type="ARBA" id="ARBA00023239"/>
    </source>
</evidence>
<dbReference type="Gene3D" id="3.20.20.70">
    <property type="entry name" value="Aldolase class I"/>
    <property type="match status" value="1"/>
</dbReference>
<dbReference type="PANTHER" id="PTHR43406">
    <property type="entry name" value="TRYPTOPHAN SYNTHASE, ALPHA CHAIN"/>
    <property type="match status" value="1"/>
</dbReference>
<dbReference type="InterPro" id="IPR018204">
    <property type="entry name" value="Trp_synthase_alpha_AS"/>
</dbReference>
<dbReference type="RefSeq" id="YP_009243912.1">
    <property type="nucleotide sequence ID" value="NC_029857.1"/>
</dbReference>
<accession>A0A141SCY6</accession>
<comment type="pathway">
    <text evidence="1 8">Amino-acid biosynthesis; L-tryptophan biosynthesis; L-tryptophan from chorismate: step 5/5.</text>
</comment>
<dbReference type="Pfam" id="PF00290">
    <property type="entry name" value="Trp_syntA"/>
    <property type="match status" value="1"/>
</dbReference>
<dbReference type="SUPFAM" id="SSF51366">
    <property type="entry name" value="Ribulose-phoshate binding barrel"/>
    <property type="match status" value="1"/>
</dbReference>
<dbReference type="GO" id="GO:0004834">
    <property type="term" value="F:tryptophan synthase activity"/>
    <property type="evidence" value="ECO:0007669"/>
    <property type="project" value="UniProtKB-UniRule"/>
</dbReference>
<dbReference type="EMBL" id="KT266785">
    <property type="protein sequence ID" value="AMK96154.1"/>
    <property type="molecule type" value="Genomic_DNA"/>
</dbReference>
<dbReference type="InterPro" id="IPR002028">
    <property type="entry name" value="Trp_synthase_suA"/>
</dbReference>
<reference evidence="10" key="1">
    <citation type="submission" date="2015-07" db="EMBL/GenBank/DDBJ databases">
        <title>Reconstructing the complex evolutionary history of mobile plasmids in red algal genomes.</title>
        <authorList>
            <person name="Lee J."/>
            <person name="Kim K.M."/>
            <person name="Yang E.C."/>
            <person name="Miller K.A."/>
            <person name="Boo S.M."/>
            <person name="Bhattacharya D."/>
            <person name="Yoon H.S."/>
        </authorList>
    </citation>
    <scope>NUCLEOTIDE SEQUENCE</scope>
</reference>
<proteinExistence type="inferred from homology"/>
<comment type="similarity">
    <text evidence="8 9">Belongs to the TrpA family.</text>
</comment>
<comment type="catalytic activity">
    <reaction evidence="7 8">
        <text>(1S,2R)-1-C-(indol-3-yl)glycerol 3-phosphate + L-serine = D-glyceraldehyde 3-phosphate + L-tryptophan + H2O</text>
        <dbReference type="Rhea" id="RHEA:10532"/>
        <dbReference type="ChEBI" id="CHEBI:15377"/>
        <dbReference type="ChEBI" id="CHEBI:33384"/>
        <dbReference type="ChEBI" id="CHEBI:57912"/>
        <dbReference type="ChEBI" id="CHEBI:58866"/>
        <dbReference type="ChEBI" id="CHEBI:59776"/>
        <dbReference type="EC" id="4.2.1.20"/>
    </reaction>
</comment>
<name>A0A141SCY6_9FLOR</name>
<geneLocation type="plastid" evidence="10"/>
<dbReference type="UniPathway" id="UPA00035">
    <property type="reaction ID" value="UER00044"/>
</dbReference>
<dbReference type="GeneID" id="27215606"/>
<comment type="subunit">
    <text evidence="2 8">Tetramer of two alpha and two beta chains.</text>
</comment>
<evidence type="ECO:0000256" key="3">
    <source>
        <dbReference type="ARBA" id="ARBA00022605"/>
    </source>
</evidence>
<evidence type="ECO:0000256" key="5">
    <source>
        <dbReference type="ARBA" id="ARBA00023141"/>
    </source>
</evidence>
<dbReference type="NCBIfam" id="TIGR00262">
    <property type="entry name" value="trpA"/>
    <property type="match status" value="1"/>
</dbReference>
<evidence type="ECO:0000256" key="2">
    <source>
        <dbReference type="ARBA" id="ARBA00011270"/>
    </source>
</evidence>
<evidence type="ECO:0000313" key="10">
    <source>
        <dbReference type="EMBL" id="AMK96154.1"/>
    </source>
</evidence>
<evidence type="ECO:0000256" key="8">
    <source>
        <dbReference type="HAMAP-Rule" id="MF_00131"/>
    </source>
</evidence>
<keyword evidence="5 8" id="KW-0057">Aromatic amino acid biosynthesis</keyword>
<dbReference type="InterPro" id="IPR013785">
    <property type="entry name" value="Aldolase_TIM"/>
</dbReference>
<dbReference type="InterPro" id="IPR011060">
    <property type="entry name" value="RibuloseP-bd_barrel"/>
</dbReference>
<sequence>MLTISKTLENLDSKCALIPFLTAGYPNYQATIDILYILDKRGADIIELGIPYSDALADGPIIQESSRIAINNNIYITQVLEIMKKVSPSIRAPIIIFTYYNPVLSRGIARFLLDISSAGAKGLIIPDLPLEESDILIKLCHIYNIELILFISPGTSKSRISAILSKSPGCIYLLTSYGVTGVRKNLAFKVNNLVDYIKSSTSKKIILGFGICNTKQVDQVSAWQIDGIVIGSAFINKITESVRNKSYRVLESFCTTIKSAMI</sequence>
<comment type="function">
    <text evidence="8">The alpha subunit is responsible for the aldol cleavage of indoleglycerol phosphate to indole and glyceraldehyde 3-phosphate.</text>
</comment>
<dbReference type="PANTHER" id="PTHR43406:SF1">
    <property type="entry name" value="TRYPTOPHAN SYNTHASE ALPHA CHAIN, CHLOROPLASTIC"/>
    <property type="match status" value="1"/>
</dbReference>
<evidence type="ECO:0000256" key="7">
    <source>
        <dbReference type="ARBA" id="ARBA00049047"/>
    </source>
</evidence>
<evidence type="ECO:0000256" key="9">
    <source>
        <dbReference type="RuleBase" id="RU003662"/>
    </source>
</evidence>
<dbReference type="EC" id="4.2.1.20" evidence="8"/>
<dbReference type="PROSITE" id="PS00167">
    <property type="entry name" value="TRP_SYNTHASE_ALPHA"/>
    <property type="match status" value="1"/>
</dbReference>
<dbReference type="GO" id="GO:0005829">
    <property type="term" value="C:cytosol"/>
    <property type="evidence" value="ECO:0007669"/>
    <property type="project" value="TreeGrafter"/>
</dbReference>
<evidence type="ECO:0000256" key="1">
    <source>
        <dbReference type="ARBA" id="ARBA00004733"/>
    </source>
</evidence>
<gene>
    <name evidence="8 10" type="primary">trpA</name>
    <name evidence="10" type="ORF">Sdur_103</name>
</gene>
<keyword evidence="4 8" id="KW-0822">Tryptophan biosynthesis</keyword>
<organism evidence="10">
    <name type="scientific">Sporolithon durum</name>
    <dbReference type="NCBI Taxonomy" id="48970"/>
    <lineage>
        <taxon>Eukaryota</taxon>
        <taxon>Rhodophyta</taxon>
        <taxon>Florideophyceae</taxon>
        <taxon>Corallinophycidae</taxon>
        <taxon>Sporolithales</taxon>
        <taxon>Sporolithaceae</taxon>
        <taxon>Sporolithon</taxon>
    </lineage>
</organism>
<evidence type="ECO:0000256" key="4">
    <source>
        <dbReference type="ARBA" id="ARBA00022822"/>
    </source>
</evidence>
<dbReference type="CDD" id="cd04724">
    <property type="entry name" value="Tryptophan_synthase_alpha"/>
    <property type="match status" value="1"/>
</dbReference>
<keyword evidence="3 8" id="KW-0028">Amino-acid biosynthesis</keyword>
<dbReference type="HAMAP" id="MF_00131">
    <property type="entry name" value="Trp_synth_alpha"/>
    <property type="match status" value="1"/>
</dbReference>
<protein>
    <recommendedName>
        <fullName evidence="8">Tryptophan synthase alpha chain</fullName>
        <ecNumber evidence="8">4.2.1.20</ecNumber>
    </recommendedName>
</protein>
<dbReference type="AlphaFoldDB" id="A0A141SCY6"/>
<keyword evidence="6 8" id="KW-0456">Lyase</keyword>
<feature type="active site" description="Proton acceptor" evidence="8">
    <location>
        <position position="47"/>
    </location>
</feature>
<keyword evidence="10" id="KW-0934">Plastid</keyword>